<evidence type="ECO:0000256" key="5">
    <source>
        <dbReference type="SAM" id="MobiDB-lite"/>
    </source>
</evidence>
<feature type="compositionally biased region" description="Basic residues" evidence="5">
    <location>
        <begin position="77"/>
        <end position="90"/>
    </location>
</feature>
<keyword evidence="1" id="KW-0805">Transcription regulation</keyword>
<dbReference type="PROSITE" id="PS50977">
    <property type="entry name" value="HTH_TETR_2"/>
    <property type="match status" value="1"/>
</dbReference>
<dbReference type="Pfam" id="PF17920">
    <property type="entry name" value="TetR_C_16"/>
    <property type="match status" value="1"/>
</dbReference>
<dbReference type="SUPFAM" id="SSF48498">
    <property type="entry name" value="Tetracyclin repressor-like, C-terminal domain"/>
    <property type="match status" value="1"/>
</dbReference>
<organism evidence="7 8">
    <name type="scientific">Sphingomonas olei</name>
    <dbReference type="NCBI Taxonomy" id="1886787"/>
    <lineage>
        <taxon>Bacteria</taxon>
        <taxon>Pseudomonadati</taxon>
        <taxon>Pseudomonadota</taxon>
        <taxon>Alphaproteobacteria</taxon>
        <taxon>Sphingomonadales</taxon>
        <taxon>Sphingomonadaceae</taxon>
        <taxon>Sphingomonas</taxon>
    </lineage>
</organism>
<name>A0ABY2QEK1_9SPHN</name>
<dbReference type="EMBL" id="SSTI01000013">
    <property type="protein sequence ID" value="THG37868.1"/>
    <property type="molecule type" value="Genomic_DNA"/>
</dbReference>
<dbReference type="InterPro" id="IPR036271">
    <property type="entry name" value="Tet_transcr_reg_TetR-rel_C_sf"/>
</dbReference>
<keyword evidence="8" id="KW-1185">Reference proteome</keyword>
<dbReference type="InterPro" id="IPR001647">
    <property type="entry name" value="HTH_TetR"/>
</dbReference>
<feature type="DNA-binding region" description="H-T-H motif" evidence="4">
    <location>
        <begin position="158"/>
        <end position="177"/>
    </location>
</feature>
<feature type="region of interest" description="Disordered" evidence="5">
    <location>
        <begin position="1"/>
        <end position="94"/>
    </location>
</feature>
<keyword evidence="2 4" id="KW-0238">DNA-binding</keyword>
<dbReference type="Gene3D" id="1.10.357.10">
    <property type="entry name" value="Tetracycline Repressor, domain 2"/>
    <property type="match status" value="1"/>
</dbReference>
<evidence type="ECO:0000313" key="7">
    <source>
        <dbReference type="EMBL" id="THG37868.1"/>
    </source>
</evidence>
<evidence type="ECO:0000256" key="3">
    <source>
        <dbReference type="ARBA" id="ARBA00023163"/>
    </source>
</evidence>
<evidence type="ECO:0000256" key="4">
    <source>
        <dbReference type="PROSITE-ProRule" id="PRU00335"/>
    </source>
</evidence>
<evidence type="ECO:0000313" key="8">
    <source>
        <dbReference type="Proteomes" id="UP000308038"/>
    </source>
</evidence>
<protein>
    <submittedName>
        <fullName evidence="7">TetR family transcriptional regulator</fullName>
    </submittedName>
</protein>
<comment type="caution">
    <text evidence="7">The sequence shown here is derived from an EMBL/GenBank/DDBJ whole genome shotgun (WGS) entry which is preliminary data.</text>
</comment>
<gene>
    <name evidence="7" type="ORF">E5988_15200</name>
</gene>
<dbReference type="InterPro" id="IPR041678">
    <property type="entry name" value="TetR_C_16"/>
</dbReference>
<keyword evidence="3" id="KW-0804">Transcription</keyword>
<dbReference type="Pfam" id="PF00440">
    <property type="entry name" value="TetR_N"/>
    <property type="match status" value="1"/>
</dbReference>
<feature type="compositionally biased region" description="Low complexity" evidence="5">
    <location>
        <begin position="26"/>
        <end position="35"/>
    </location>
</feature>
<accession>A0ABY2QEK1</accession>
<feature type="compositionally biased region" description="Low complexity" evidence="5">
    <location>
        <begin position="44"/>
        <end position="71"/>
    </location>
</feature>
<dbReference type="SUPFAM" id="SSF46689">
    <property type="entry name" value="Homeodomain-like"/>
    <property type="match status" value="1"/>
</dbReference>
<dbReference type="InterPro" id="IPR050109">
    <property type="entry name" value="HTH-type_TetR-like_transc_reg"/>
</dbReference>
<feature type="domain" description="HTH tetR-type" evidence="6">
    <location>
        <begin position="135"/>
        <end position="195"/>
    </location>
</feature>
<sequence>MDEGTGGSAGARADRATLESCAAADRSSGSTGTGWRRSRGGAGPRSRPLPSSPPNGRRSPASRRPAVRLPSGPNSRGVRRRAAQARHKGRTGMSAFGCRRLPRHRSAWHRSPVRRNVNAGLHTRQGGSMASRNADSTRDNIVSAAIAVFSTVGYAAAGVREIGARAGANPALVNRYFGSKLGLFRTALDTALAVERITELGRKGLASRLADSFIDPGEGAFNPLPMIVFAAADPDAQAIAQAALEQRIVVPLGVFIGGPDGETRAARLMAIATGFFTYRILYPLAPFAGPVSANDRRWLEISFENALSG</sequence>
<dbReference type="PANTHER" id="PTHR30055:SF234">
    <property type="entry name" value="HTH-TYPE TRANSCRIPTIONAL REGULATOR BETI"/>
    <property type="match status" value="1"/>
</dbReference>
<proteinExistence type="predicted"/>
<dbReference type="InterPro" id="IPR009057">
    <property type="entry name" value="Homeodomain-like_sf"/>
</dbReference>
<evidence type="ECO:0000259" key="6">
    <source>
        <dbReference type="PROSITE" id="PS50977"/>
    </source>
</evidence>
<evidence type="ECO:0000256" key="2">
    <source>
        <dbReference type="ARBA" id="ARBA00023125"/>
    </source>
</evidence>
<dbReference type="PANTHER" id="PTHR30055">
    <property type="entry name" value="HTH-TYPE TRANSCRIPTIONAL REGULATOR RUTR"/>
    <property type="match status" value="1"/>
</dbReference>
<reference evidence="7 8" key="1">
    <citation type="submission" date="2019-04" db="EMBL/GenBank/DDBJ databases">
        <title>Microbes associate with the intestines of laboratory mice.</title>
        <authorList>
            <person name="Navarre W."/>
            <person name="Wong E."/>
            <person name="Huang K.C."/>
            <person name="Tropini C."/>
            <person name="Ng K."/>
            <person name="Yu B."/>
        </authorList>
    </citation>
    <scope>NUCLEOTIDE SEQUENCE [LARGE SCALE GENOMIC DNA]</scope>
    <source>
        <strain evidence="7 8">NM83_B4-11</strain>
    </source>
</reference>
<evidence type="ECO:0000256" key="1">
    <source>
        <dbReference type="ARBA" id="ARBA00023015"/>
    </source>
</evidence>
<dbReference type="Proteomes" id="UP000308038">
    <property type="component" value="Unassembled WGS sequence"/>
</dbReference>